<evidence type="ECO:0000313" key="1">
    <source>
        <dbReference type="EMBL" id="CAA0836186.1"/>
    </source>
</evidence>
<feature type="non-terminal residue" evidence="1">
    <location>
        <position position="1"/>
    </location>
</feature>
<organism evidence="1 2">
    <name type="scientific">Striga hermonthica</name>
    <name type="common">Purple witchweed</name>
    <name type="synonym">Buchnera hermonthica</name>
    <dbReference type="NCBI Taxonomy" id="68872"/>
    <lineage>
        <taxon>Eukaryota</taxon>
        <taxon>Viridiplantae</taxon>
        <taxon>Streptophyta</taxon>
        <taxon>Embryophyta</taxon>
        <taxon>Tracheophyta</taxon>
        <taxon>Spermatophyta</taxon>
        <taxon>Magnoliopsida</taxon>
        <taxon>eudicotyledons</taxon>
        <taxon>Gunneridae</taxon>
        <taxon>Pentapetalae</taxon>
        <taxon>asterids</taxon>
        <taxon>lamiids</taxon>
        <taxon>Lamiales</taxon>
        <taxon>Orobanchaceae</taxon>
        <taxon>Buchnereae</taxon>
        <taxon>Striga</taxon>
    </lineage>
</organism>
<keyword evidence="2" id="KW-1185">Reference proteome</keyword>
<reference evidence="1" key="1">
    <citation type="submission" date="2019-12" db="EMBL/GenBank/DDBJ databases">
        <authorList>
            <person name="Scholes J."/>
        </authorList>
    </citation>
    <scope>NUCLEOTIDE SEQUENCE</scope>
</reference>
<dbReference type="AlphaFoldDB" id="A0A9N7NIV0"/>
<dbReference type="OrthoDB" id="913448at2759"/>
<protein>
    <recommendedName>
        <fullName evidence="3">Reverse transcriptase</fullName>
    </recommendedName>
</protein>
<feature type="non-terminal residue" evidence="1">
    <location>
        <position position="74"/>
    </location>
</feature>
<gene>
    <name evidence="1" type="ORF">SHERM_03298</name>
</gene>
<accession>A0A9N7NIV0</accession>
<dbReference type="EMBL" id="CACSLK010030184">
    <property type="protein sequence ID" value="CAA0836186.1"/>
    <property type="molecule type" value="Genomic_DNA"/>
</dbReference>
<evidence type="ECO:0008006" key="3">
    <source>
        <dbReference type="Google" id="ProtNLM"/>
    </source>
</evidence>
<sequence>AFLQKMWHDGVVPDIVNQTLITLIPKVANPSTIKQFRLFSLLNVIYKLFTKILVNRMKGTLPDLIHPAHVSFLP</sequence>
<dbReference type="Proteomes" id="UP001153555">
    <property type="component" value="Unassembled WGS sequence"/>
</dbReference>
<name>A0A9N7NIV0_STRHE</name>
<comment type="caution">
    <text evidence="1">The sequence shown here is derived from an EMBL/GenBank/DDBJ whole genome shotgun (WGS) entry which is preliminary data.</text>
</comment>
<proteinExistence type="predicted"/>
<evidence type="ECO:0000313" key="2">
    <source>
        <dbReference type="Proteomes" id="UP001153555"/>
    </source>
</evidence>